<dbReference type="EMBL" id="JBHFEH010000023">
    <property type="protein sequence ID" value="KAL2053110.1"/>
    <property type="molecule type" value="Genomic_DNA"/>
</dbReference>
<feature type="region of interest" description="Disordered" evidence="1">
    <location>
        <begin position="267"/>
        <end position="363"/>
    </location>
</feature>
<evidence type="ECO:0000313" key="3">
    <source>
        <dbReference type="Proteomes" id="UP001590951"/>
    </source>
</evidence>
<feature type="compositionally biased region" description="Acidic residues" evidence="1">
    <location>
        <begin position="21"/>
        <end position="31"/>
    </location>
</feature>
<sequence length="363" mass="39725">MAPLYSKGSAKEESSRSETVNTDDEAWETFESDTKDARTDDEEFDNEDSTTPSVSTQTVTTTAVARTPLVLQPLLMNDPSLGFPPGYDVPRPVEAQIGAIADFTNQNRRPPYVLASDPVPAALTDPSLRAKHRGKSQCRNTMSMIIHDRTRNANREDAFEDYSNNWAGTPNFPAYKSFESFSDVHTLHKVGMANLILQQYNLGRPRNYSVCLALWNAFLAAHQLPPVQAVGDGYTPTAPARATVRNPVPTQQATQLTLTLPAIVQNPIQIQQPTDDRWTATTNADSSEREAEDDGEHDEVKVDDEDDGKKDDKDNGKGTKRKREDDEDHDFLENDKRGPPGSGGSGGGNGTAPTAPMAETAAH</sequence>
<feature type="compositionally biased region" description="Low complexity" evidence="1">
    <location>
        <begin position="351"/>
        <end position="363"/>
    </location>
</feature>
<evidence type="ECO:0000313" key="2">
    <source>
        <dbReference type="EMBL" id="KAL2053110.1"/>
    </source>
</evidence>
<feature type="compositionally biased region" description="Basic and acidic residues" evidence="1">
    <location>
        <begin position="307"/>
        <end position="317"/>
    </location>
</feature>
<feature type="compositionally biased region" description="Low complexity" evidence="1">
    <location>
        <begin position="50"/>
        <end position="60"/>
    </location>
</feature>
<feature type="region of interest" description="Disordered" evidence="1">
    <location>
        <begin position="1"/>
        <end position="60"/>
    </location>
</feature>
<comment type="caution">
    <text evidence="2">The sequence shown here is derived from an EMBL/GenBank/DDBJ whole genome shotgun (WGS) entry which is preliminary data.</text>
</comment>
<dbReference type="Proteomes" id="UP001590951">
    <property type="component" value="Unassembled WGS sequence"/>
</dbReference>
<organism evidence="2 3">
    <name type="scientific">Lepraria finkii</name>
    <dbReference type="NCBI Taxonomy" id="1340010"/>
    <lineage>
        <taxon>Eukaryota</taxon>
        <taxon>Fungi</taxon>
        <taxon>Dikarya</taxon>
        <taxon>Ascomycota</taxon>
        <taxon>Pezizomycotina</taxon>
        <taxon>Lecanoromycetes</taxon>
        <taxon>OSLEUM clade</taxon>
        <taxon>Lecanoromycetidae</taxon>
        <taxon>Lecanorales</taxon>
        <taxon>Lecanorineae</taxon>
        <taxon>Stereocaulaceae</taxon>
        <taxon>Lepraria</taxon>
    </lineage>
</organism>
<reference evidence="2 3" key="1">
    <citation type="submission" date="2024-09" db="EMBL/GenBank/DDBJ databases">
        <title>Rethinking Asexuality: The Enigmatic Case of Functional Sexual Genes in Lepraria (Stereocaulaceae).</title>
        <authorList>
            <person name="Doellman M."/>
            <person name="Sun Y."/>
            <person name="Barcenas-Pena A."/>
            <person name="Lumbsch H.T."/>
            <person name="Grewe F."/>
        </authorList>
    </citation>
    <scope>NUCLEOTIDE SEQUENCE [LARGE SCALE GENOMIC DNA]</scope>
    <source>
        <strain evidence="2 3">Grewe 0041</strain>
    </source>
</reference>
<accession>A0ABR4B5R5</accession>
<feature type="compositionally biased region" description="Polar residues" evidence="1">
    <location>
        <begin position="267"/>
        <end position="285"/>
    </location>
</feature>
<protein>
    <submittedName>
        <fullName evidence="2">Uncharacterized protein</fullName>
    </submittedName>
</protein>
<feature type="compositionally biased region" description="Acidic residues" evidence="1">
    <location>
        <begin position="290"/>
        <end position="306"/>
    </location>
</feature>
<gene>
    <name evidence="2" type="ORF">ABVK25_006747</name>
</gene>
<proteinExistence type="predicted"/>
<name>A0ABR4B5R5_9LECA</name>
<feature type="compositionally biased region" description="Gly residues" evidence="1">
    <location>
        <begin position="340"/>
        <end position="350"/>
    </location>
</feature>
<evidence type="ECO:0000256" key="1">
    <source>
        <dbReference type="SAM" id="MobiDB-lite"/>
    </source>
</evidence>
<feature type="compositionally biased region" description="Acidic residues" evidence="1">
    <location>
        <begin position="39"/>
        <end position="48"/>
    </location>
</feature>
<keyword evidence="3" id="KW-1185">Reference proteome</keyword>